<feature type="chain" id="PRO_5044957205" evidence="2">
    <location>
        <begin position="23"/>
        <end position="481"/>
    </location>
</feature>
<dbReference type="InterPro" id="IPR003423">
    <property type="entry name" value="OMP_efflux"/>
</dbReference>
<dbReference type="SUPFAM" id="SSF56954">
    <property type="entry name" value="Outer membrane efflux proteins (OEP)"/>
    <property type="match status" value="1"/>
</dbReference>
<gene>
    <name evidence="3" type="ORF">SAMN06296065_12512</name>
</gene>
<dbReference type="InterPro" id="IPR010131">
    <property type="entry name" value="MdtP/NodT-like"/>
</dbReference>
<keyword evidence="2 3" id="KW-0449">Lipoprotein</keyword>
<dbReference type="PANTHER" id="PTHR30203:SF33">
    <property type="entry name" value="BLR4455 PROTEIN"/>
    <property type="match status" value="1"/>
</dbReference>
<dbReference type="Proteomes" id="UP001157910">
    <property type="component" value="Unassembled WGS sequence"/>
</dbReference>
<evidence type="ECO:0000313" key="3">
    <source>
        <dbReference type="EMBL" id="SMP82557.1"/>
    </source>
</evidence>
<keyword evidence="2" id="KW-0732">Signal</keyword>
<dbReference type="PANTHER" id="PTHR30203">
    <property type="entry name" value="OUTER MEMBRANE CATION EFFLUX PROTEIN"/>
    <property type="match status" value="1"/>
</dbReference>
<keyword evidence="2" id="KW-0564">Palmitate</keyword>
<protein>
    <submittedName>
        <fullName evidence="3">Efflux transporter, outer membrane factor (OMF) lipoprotein, NodT family</fullName>
    </submittedName>
</protein>
<keyword evidence="2" id="KW-0472">Membrane</keyword>
<proteinExistence type="inferred from homology"/>
<dbReference type="NCBIfam" id="TIGR01845">
    <property type="entry name" value="outer_NodT"/>
    <property type="match status" value="1"/>
</dbReference>
<keyword evidence="2" id="KW-0812">Transmembrane</keyword>
<keyword evidence="4" id="KW-1185">Reference proteome</keyword>
<sequence length="481" mass="50289">MARRSVAAMCIGPLALLLPALAGCMIAEAPVPPQATVTPAAQWRTGGVGAAGGQAVSPAPISPRWWRAYGDPVLSSLVEQALLNNNDIAIAAARVREAEATERQARAQLFPTVNAGATAAHSRSLGVLGSPTVSSNAEPQLQAAWQVDLFGRLADLRGAARARYLASQAARDAAALSVAAAIASGYITLRSLDARLDVARATLVARASALRLARSRADAGYTSQLELSQAEAEYAATAQIVPQVERSIASQENALSVLTGEPPHAIARGARLDALTLPAIPAGFPSELLRRRPDILQAELLLAASDRNLSSQRKGFLPNVQLTGTGGILFVEGLSDPVTLFSAGASVLAPIFEGGRIRAGADAAAAQRDQAAFSYRGTVLTAFQEVENALAALDRLTGESAQVLARRDALAQTLRHASNRYQAGYSDYLTQLDAQRGLLDAELALVQNRSDRLIASVTLYRALGGGWAGPEISGTQATDDR</sequence>
<evidence type="ECO:0000313" key="4">
    <source>
        <dbReference type="Proteomes" id="UP001157910"/>
    </source>
</evidence>
<evidence type="ECO:0000256" key="1">
    <source>
        <dbReference type="ARBA" id="ARBA00007613"/>
    </source>
</evidence>
<dbReference type="EMBL" id="FXUI01000025">
    <property type="protein sequence ID" value="SMP82557.1"/>
    <property type="molecule type" value="Genomic_DNA"/>
</dbReference>
<comment type="subcellular location">
    <subcellularLocation>
        <location evidence="2">Cell membrane</location>
        <topology evidence="2">Lipid-anchor</topology>
    </subcellularLocation>
</comment>
<accession>A0ABY1QWW6</accession>
<reference evidence="3 4" key="1">
    <citation type="submission" date="2017-05" db="EMBL/GenBank/DDBJ databases">
        <authorList>
            <person name="Varghese N."/>
            <person name="Submissions S."/>
        </authorList>
    </citation>
    <scope>NUCLEOTIDE SEQUENCE [LARGE SCALE GENOMIC DNA]</scope>
    <source>
        <strain evidence="3 4">SM16</strain>
    </source>
</reference>
<name>A0ABY1QWW6_9SPHN</name>
<dbReference type="Pfam" id="PF02321">
    <property type="entry name" value="OEP"/>
    <property type="match status" value="2"/>
</dbReference>
<dbReference type="Gene3D" id="1.20.1600.10">
    <property type="entry name" value="Outer membrane efflux proteins (OEP)"/>
    <property type="match status" value="1"/>
</dbReference>
<comment type="similarity">
    <text evidence="1 2">Belongs to the outer membrane factor (OMF) (TC 1.B.17) family.</text>
</comment>
<comment type="caution">
    <text evidence="3">The sequence shown here is derived from an EMBL/GenBank/DDBJ whole genome shotgun (WGS) entry which is preliminary data.</text>
</comment>
<keyword evidence="2" id="KW-1134">Transmembrane beta strand</keyword>
<dbReference type="PROSITE" id="PS51257">
    <property type="entry name" value="PROKAR_LIPOPROTEIN"/>
    <property type="match status" value="1"/>
</dbReference>
<dbReference type="RefSeq" id="WP_283407207.1">
    <property type="nucleotide sequence ID" value="NZ_FXUI01000025.1"/>
</dbReference>
<dbReference type="Gene3D" id="2.20.200.10">
    <property type="entry name" value="Outer membrane efflux proteins (OEP)"/>
    <property type="match status" value="1"/>
</dbReference>
<organism evidence="3 4">
    <name type="scientific">Novosphingobium panipatense</name>
    <dbReference type="NCBI Taxonomy" id="428991"/>
    <lineage>
        <taxon>Bacteria</taxon>
        <taxon>Pseudomonadati</taxon>
        <taxon>Pseudomonadota</taxon>
        <taxon>Alphaproteobacteria</taxon>
        <taxon>Sphingomonadales</taxon>
        <taxon>Sphingomonadaceae</taxon>
        <taxon>Novosphingobium</taxon>
    </lineage>
</organism>
<feature type="signal peptide" evidence="2">
    <location>
        <begin position="1"/>
        <end position="22"/>
    </location>
</feature>
<evidence type="ECO:0000256" key="2">
    <source>
        <dbReference type="RuleBase" id="RU362097"/>
    </source>
</evidence>